<organism evidence="2 4">
    <name type="scientific">Arctia plantaginis</name>
    <name type="common">Wood tiger moth</name>
    <name type="synonym">Phalaena plantaginis</name>
    <dbReference type="NCBI Taxonomy" id="874455"/>
    <lineage>
        <taxon>Eukaryota</taxon>
        <taxon>Metazoa</taxon>
        <taxon>Ecdysozoa</taxon>
        <taxon>Arthropoda</taxon>
        <taxon>Hexapoda</taxon>
        <taxon>Insecta</taxon>
        <taxon>Pterygota</taxon>
        <taxon>Neoptera</taxon>
        <taxon>Endopterygota</taxon>
        <taxon>Lepidoptera</taxon>
        <taxon>Glossata</taxon>
        <taxon>Ditrysia</taxon>
        <taxon>Noctuoidea</taxon>
        <taxon>Erebidae</taxon>
        <taxon>Arctiinae</taxon>
        <taxon>Arctia</taxon>
    </lineage>
</organism>
<proteinExistence type="predicted"/>
<keyword evidence="4" id="KW-1185">Reference proteome</keyword>
<evidence type="ECO:0000313" key="3">
    <source>
        <dbReference type="EMBL" id="CAB3247934.1"/>
    </source>
</evidence>
<gene>
    <name evidence="3" type="ORF">APLA_LOCUS12225</name>
    <name evidence="2" type="ORF">APLA_LOCUS1564</name>
</gene>
<evidence type="ECO:0000313" key="5">
    <source>
        <dbReference type="Proteomes" id="UP000494256"/>
    </source>
</evidence>
<dbReference type="AlphaFoldDB" id="A0A8S0YVI0"/>
<evidence type="ECO:0000313" key="2">
    <source>
        <dbReference type="EMBL" id="CAB3223287.1"/>
    </source>
</evidence>
<dbReference type="Proteomes" id="UP000494106">
    <property type="component" value="Unassembled WGS sequence"/>
</dbReference>
<feature type="domain" description="Methyltransferase" evidence="1">
    <location>
        <begin position="35"/>
        <end position="141"/>
    </location>
</feature>
<dbReference type="InterPro" id="IPR029063">
    <property type="entry name" value="SAM-dependent_MTases_sf"/>
</dbReference>
<dbReference type="CDD" id="cd02440">
    <property type="entry name" value="AdoMet_MTases"/>
    <property type="match status" value="1"/>
</dbReference>
<protein>
    <recommendedName>
        <fullName evidence="1">Methyltransferase domain-containing protein</fullName>
    </recommendedName>
</protein>
<dbReference type="EMBL" id="CADEBD010000337">
    <property type="protein sequence ID" value="CAB3247934.1"/>
    <property type="molecule type" value="Genomic_DNA"/>
</dbReference>
<evidence type="ECO:0000259" key="1">
    <source>
        <dbReference type="Pfam" id="PF13847"/>
    </source>
</evidence>
<dbReference type="InterPro" id="IPR025714">
    <property type="entry name" value="Methyltranfer_dom"/>
</dbReference>
<comment type="caution">
    <text evidence="2">The sequence shown here is derived from an EMBL/GenBank/DDBJ whole genome shotgun (WGS) entry which is preliminary data.</text>
</comment>
<dbReference type="OrthoDB" id="8300214at2759"/>
<sequence length="277" mass="32166">MYDPELYHQCNDIPKRDALLCLEKHAPALKWKMNNNRIIDLGCGDGSVTNILKNFLPTDYKLLGCDISKNMVLFASKYNSNEQTSFTVLDIAGDLPEDMKGNFDYVFSFYALNWIADQKQAFENVFNLMDRGGECFMTLAGYFPFYEVYRTLSRSKKWSTWMPDVEKHISPYHDSKAPDIKIMKLMKNIGFVNVNVDCKDMVFVYDNEEIMRKHTAAVNPFKIPKNMSDDFINDYIEALKDIEQSYNVTHERNANNSSKDVTLHYKLLIVYGRKPSE</sequence>
<reference evidence="4 5" key="1">
    <citation type="submission" date="2020-04" db="EMBL/GenBank/DDBJ databases">
        <authorList>
            <person name="Wallbank WR R."/>
            <person name="Pardo Diaz C."/>
            <person name="Kozak K."/>
            <person name="Martin S."/>
            <person name="Jiggins C."/>
            <person name="Moest M."/>
            <person name="Warren A I."/>
            <person name="Byers J.R.P. K."/>
            <person name="Montejo-Kovacevich G."/>
            <person name="Yen C E."/>
        </authorList>
    </citation>
    <scope>NUCLEOTIDE SEQUENCE [LARGE SCALE GENOMIC DNA]</scope>
</reference>
<name>A0A8S0YVI0_ARCPL</name>
<dbReference type="PANTHER" id="PTHR43861:SF1">
    <property type="entry name" value="TRANS-ACONITATE 2-METHYLTRANSFERASE"/>
    <property type="match status" value="1"/>
</dbReference>
<dbReference type="EMBL" id="CADEBC010000135">
    <property type="protein sequence ID" value="CAB3223287.1"/>
    <property type="molecule type" value="Genomic_DNA"/>
</dbReference>
<dbReference type="Pfam" id="PF13847">
    <property type="entry name" value="Methyltransf_31"/>
    <property type="match status" value="1"/>
</dbReference>
<evidence type="ECO:0000313" key="4">
    <source>
        <dbReference type="Proteomes" id="UP000494106"/>
    </source>
</evidence>
<accession>A0A8S0YVI0</accession>
<dbReference type="Proteomes" id="UP000494256">
    <property type="component" value="Unassembled WGS sequence"/>
</dbReference>
<dbReference type="Gene3D" id="3.40.50.150">
    <property type="entry name" value="Vaccinia Virus protein VP39"/>
    <property type="match status" value="1"/>
</dbReference>
<dbReference type="PANTHER" id="PTHR43861">
    <property type="entry name" value="TRANS-ACONITATE 2-METHYLTRANSFERASE-RELATED"/>
    <property type="match status" value="1"/>
</dbReference>
<dbReference type="SUPFAM" id="SSF53335">
    <property type="entry name" value="S-adenosyl-L-methionine-dependent methyltransferases"/>
    <property type="match status" value="1"/>
</dbReference>